<organism evidence="2 3">
    <name type="scientific">Salinomyces thailandicus</name>
    <dbReference type="NCBI Taxonomy" id="706561"/>
    <lineage>
        <taxon>Eukaryota</taxon>
        <taxon>Fungi</taxon>
        <taxon>Dikarya</taxon>
        <taxon>Ascomycota</taxon>
        <taxon>Pezizomycotina</taxon>
        <taxon>Dothideomycetes</taxon>
        <taxon>Dothideomycetidae</taxon>
        <taxon>Mycosphaerellales</taxon>
        <taxon>Teratosphaeriaceae</taxon>
        <taxon>Salinomyces</taxon>
    </lineage>
</organism>
<sequence length="326" mass="34262">MPSNAGQQFSFIFCGGPSNASTLASRREVRSQAAKRCAEQRKATMAARYQSGKTGVSSTGRIARAASKKPEQRRTSLDSGESTSRSSSRRSSLASTPVVQHTEARSGPEAGTSIIVDRCIEQALLVLPDPIADYARQCLKPHALRPSPFSNSIIHMSTTLLAHPDAPAAANFSMLWLRQNMLEVINDALITHSYPVDSLAAAIAVAAGWESRFGDTPTREMHLHAFRDVVSGSYYKALSPEAGAVSDACSSTPSALTLSVSAGSPGSLSSAQSSPGPLPVGFTAPPTPVAQTPLVQLKSSAASIAAPLDPRCMVQSQSMLSGWPQV</sequence>
<feature type="compositionally biased region" description="Polar residues" evidence="1">
    <location>
        <begin position="51"/>
        <end position="60"/>
    </location>
</feature>
<keyword evidence="3" id="KW-1185">Reference proteome</keyword>
<dbReference type="AlphaFoldDB" id="A0A4U0TP60"/>
<feature type="compositionally biased region" description="Low complexity" evidence="1">
    <location>
        <begin position="77"/>
        <end position="96"/>
    </location>
</feature>
<proteinExistence type="predicted"/>
<protein>
    <submittedName>
        <fullName evidence="2">Uncharacterized protein</fullName>
    </submittedName>
</protein>
<feature type="region of interest" description="Disordered" evidence="1">
    <location>
        <begin position="266"/>
        <end position="285"/>
    </location>
</feature>
<dbReference type="EMBL" id="NAJL01000053">
    <property type="protein sequence ID" value="TKA23616.1"/>
    <property type="molecule type" value="Genomic_DNA"/>
</dbReference>
<comment type="caution">
    <text evidence="2">The sequence shown here is derived from an EMBL/GenBank/DDBJ whole genome shotgun (WGS) entry which is preliminary data.</text>
</comment>
<feature type="region of interest" description="Disordered" evidence="1">
    <location>
        <begin position="22"/>
        <end position="107"/>
    </location>
</feature>
<accession>A0A4U0TP60</accession>
<reference evidence="2 3" key="1">
    <citation type="submission" date="2017-03" db="EMBL/GenBank/DDBJ databases">
        <title>Genomes of endolithic fungi from Antarctica.</title>
        <authorList>
            <person name="Coleine C."/>
            <person name="Masonjones S."/>
            <person name="Stajich J.E."/>
        </authorList>
    </citation>
    <scope>NUCLEOTIDE SEQUENCE [LARGE SCALE GENOMIC DNA]</scope>
    <source>
        <strain evidence="2 3">CCFEE 6315</strain>
    </source>
</reference>
<evidence type="ECO:0000256" key="1">
    <source>
        <dbReference type="SAM" id="MobiDB-lite"/>
    </source>
</evidence>
<evidence type="ECO:0000313" key="2">
    <source>
        <dbReference type="EMBL" id="TKA23616.1"/>
    </source>
</evidence>
<feature type="compositionally biased region" description="Low complexity" evidence="1">
    <location>
        <begin position="266"/>
        <end position="275"/>
    </location>
</feature>
<gene>
    <name evidence="2" type="ORF">B0A50_07450</name>
</gene>
<name>A0A4U0TP60_9PEZI</name>
<dbReference type="Proteomes" id="UP000308549">
    <property type="component" value="Unassembled WGS sequence"/>
</dbReference>
<feature type="compositionally biased region" description="Basic and acidic residues" evidence="1">
    <location>
        <begin position="25"/>
        <end position="42"/>
    </location>
</feature>
<evidence type="ECO:0000313" key="3">
    <source>
        <dbReference type="Proteomes" id="UP000308549"/>
    </source>
</evidence>
<dbReference type="OrthoDB" id="3896596at2759"/>